<dbReference type="EMBL" id="FZOT01000001">
    <property type="protein sequence ID" value="SNS15094.1"/>
    <property type="molecule type" value="Genomic_DNA"/>
</dbReference>
<dbReference type="AlphaFoldDB" id="A0A239C6N5"/>
<evidence type="ECO:0000256" key="1">
    <source>
        <dbReference type="SAM" id="MobiDB-lite"/>
    </source>
</evidence>
<protein>
    <submittedName>
        <fullName evidence="2">Uncharacterized protein</fullName>
    </submittedName>
</protein>
<accession>A0A239C6N5</accession>
<sequence>MTQASRNDDAGTSGNQRKPGDEDAAGTPQTADNTCPRCGGSGKNMEGGTCDNCAGTGTVTEIVGDA</sequence>
<organism evidence="2 3">
    <name type="scientific">Noviherbaspirillum humi</name>
    <dbReference type="NCBI Taxonomy" id="1688639"/>
    <lineage>
        <taxon>Bacteria</taxon>
        <taxon>Pseudomonadati</taxon>
        <taxon>Pseudomonadota</taxon>
        <taxon>Betaproteobacteria</taxon>
        <taxon>Burkholderiales</taxon>
        <taxon>Oxalobacteraceae</taxon>
        <taxon>Noviherbaspirillum</taxon>
    </lineage>
</organism>
<dbReference type="Gene3D" id="6.20.20.10">
    <property type="match status" value="1"/>
</dbReference>
<dbReference type="RefSeq" id="WP_089397486.1">
    <property type="nucleotide sequence ID" value="NZ_FZOT01000001.1"/>
</dbReference>
<proteinExistence type="predicted"/>
<dbReference type="Proteomes" id="UP000198284">
    <property type="component" value="Unassembled WGS sequence"/>
</dbReference>
<evidence type="ECO:0000313" key="2">
    <source>
        <dbReference type="EMBL" id="SNS15094.1"/>
    </source>
</evidence>
<gene>
    <name evidence="2" type="ORF">SAMN06265795_101258</name>
</gene>
<feature type="region of interest" description="Disordered" evidence="1">
    <location>
        <begin position="1"/>
        <end position="50"/>
    </location>
</feature>
<keyword evidence="3" id="KW-1185">Reference proteome</keyword>
<dbReference type="InterPro" id="IPR036410">
    <property type="entry name" value="HSP_DnaJ_Cys-rich_dom_sf"/>
</dbReference>
<reference evidence="2 3" key="1">
    <citation type="submission" date="2017-06" db="EMBL/GenBank/DDBJ databases">
        <authorList>
            <person name="Kim H.J."/>
            <person name="Triplett B.A."/>
        </authorList>
    </citation>
    <scope>NUCLEOTIDE SEQUENCE [LARGE SCALE GENOMIC DNA]</scope>
    <source>
        <strain evidence="2 3">U15</strain>
    </source>
</reference>
<feature type="compositionally biased region" description="Polar residues" evidence="1">
    <location>
        <begin position="1"/>
        <end position="16"/>
    </location>
</feature>
<evidence type="ECO:0000313" key="3">
    <source>
        <dbReference type="Proteomes" id="UP000198284"/>
    </source>
</evidence>
<name>A0A239C6N5_9BURK</name>
<dbReference type="OrthoDB" id="9135829at2"/>
<dbReference type="SUPFAM" id="SSF57938">
    <property type="entry name" value="DnaJ/Hsp40 cysteine-rich domain"/>
    <property type="match status" value="1"/>
</dbReference>